<dbReference type="PANTHER" id="PTHR30469:SF15">
    <property type="entry name" value="HLYD FAMILY OF SECRETION PROTEINS"/>
    <property type="match status" value="1"/>
</dbReference>
<reference evidence="2 3" key="1">
    <citation type="submission" date="2016-10" db="EMBL/GenBank/DDBJ databases">
        <authorList>
            <person name="de Groot N.N."/>
        </authorList>
    </citation>
    <scope>NUCLEOTIDE SEQUENCE [LARGE SCALE GENOMIC DNA]</scope>
    <source>
        <strain evidence="2 3">DSM 21039</strain>
    </source>
</reference>
<sequence length="371" mass="41420">MTRTYLNLRIRFILATTICCCSCKDQPPVVYPQKRELVDAVYASGKIVAENEYSLFALSNGRIIKKLVRDGDTVHKGQVLYVISNDAAQARLEAAQQGYNVSVTNLSAQSPLLNDLQLSLQSANIRLQNDSITYFRWKRLWEKQIGSKSNLDNTFSNYQLSMAQQKIAEQKYRAALNDARLSRSSAGSNLSTARHDLQDYFISSQANGVVYQTFKETGEAVRNNEIVALMGTRGPKLLRLAVDQQDINRIRTGQTVLVQADVTGSTIFPAVVTQIFPVMNEADQTFRVDARFVQPPPDPYIHSSVEANIIIQRKKNALVLPRDALAAKDSVYIRTNRKKKMTAVSTGILTLDYVEILGGIDERTPVLLTGK</sequence>
<organism evidence="2 3">
    <name type="scientific">Chitinophaga rupis</name>
    <dbReference type="NCBI Taxonomy" id="573321"/>
    <lineage>
        <taxon>Bacteria</taxon>
        <taxon>Pseudomonadati</taxon>
        <taxon>Bacteroidota</taxon>
        <taxon>Chitinophagia</taxon>
        <taxon>Chitinophagales</taxon>
        <taxon>Chitinophagaceae</taxon>
        <taxon>Chitinophaga</taxon>
    </lineage>
</organism>
<evidence type="ECO:0000313" key="3">
    <source>
        <dbReference type="Proteomes" id="UP000198984"/>
    </source>
</evidence>
<evidence type="ECO:0000313" key="2">
    <source>
        <dbReference type="EMBL" id="SEL40016.1"/>
    </source>
</evidence>
<evidence type="ECO:0000259" key="1">
    <source>
        <dbReference type="Pfam" id="PF00364"/>
    </source>
</evidence>
<dbReference type="GO" id="GO:0015562">
    <property type="term" value="F:efflux transmembrane transporter activity"/>
    <property type="evidence" value="ECO:0007669"/>
    <property type="project" value="TreeGrafter"/>
</dbReference>
<feature type="domain" description="Lipoyl-binding" evidence="1">
    <location>
        <begin position="61"/>
        <end position="99"/>
    </location>
</feature>
<dbReference type="Gene3D" id="2.40.50.100">
    <property type="match status" value="1"/>
</dbReference>
<dbReference type="Proteomes" id="UP000198984">
    <property type="component" value="Unassembled WGS sequence"/>
</dbReference>
<dbReference type="STRING" id="573321.SAMN04488505_102188"/>
<dbReference type="RefSeq" id="WP_089908999.1">
    <property type="nucleotide sequence ID" value="NZ_FOBB01000002.1"/>
</dbReference>
<dbReference type="OrthoDB" id="869610at2"/>
<dbReference type="InterPro" id="IPR000089">
    <property type="entry name" value="Biotin_lipoyl"/>
</dbReference>
<proteinExistence type="predicted"/>
<gene>
    <name evidence="2" type="ORF">SAMN04488505_102188</name>
</gene>
<dbReference type="Gene3D" id="2.40.420.20">
    <property type="match status" value="1"/>
</dbReference>
<dbReference type="AlphaFoldDB" id="A0A1H7PWS7"/>
<dbReference type="Gene3D" id="2.40.30.170">
    <property type="match status" value="1"/>
</dbReference>
<name>A0A1H7PWS7_9BACT</name>
<dbReference type="SUPFAM" id="SSF111369">
    <property type="entry name" value="HlyD-like secretion proteins"/>
    <property type="match status" value="1"/>
</dbReference>
<dbReference type="Gene3D" id="1.10.287.470">
    <property type="entry name" value="Helix hairpin bin"/>
    <property type="match status" value="1"/>
</dbReference>
<dbReference type="Pfam" id="PF00364">
    <property type="entry name" value="Biotin_lipoyl"/>
    <property type="match status" value="1"/>
</dbReference>
<accession>A0A1H7PWS7</accession>
<protein>
    <submittedName>
        <fullName evidence="2">Multidrug efflux pump subunit AcrA (Membrane-fusion protein)</fullName>
    </submittedName>
</protein>
<dbReference type="GO" id="GO:1990281">
    <property type="term" value="C:efflux pump complex"/>
    <property type="evidence" value="ECO:0007669"/>
    <property type="project" value="TreeGrafter"/>
</dbReference>
<dbReference type="EMBL" id="FOBB01000002">
    <property type="protein sequence ID" value="SEL40016.1"/>
    <property type="molecule type" value="Genomic_DNA"/>
</dbReference>
<dbReference type="PANTHER" id="PTHR30469">
    <property type="entry name" value="MULTIDRUG RESISTANCE PROTEIN MDTA"/>
    <property type="match status" value="1"/>
</dbReference>
<keyword evidence="3" id="KW-1185">Reference proteome</keyword>